<dbReference type="CDD" id="cd14947">
    <property type="entry name" value="NBR1_like"/>
    <property type="match status" value="1"/>
</dbReference>
<feature type="region of interest" description="Disordered" evidence="5">
    <location>
        <begin position="755"/>
        <end position="794"/>
    </location>
</feature>
<evidence type="ECO:0000313" key="7">
    <source>
        <dbReference type="EMBL" id="KAA8905993.1"/>
    </source>
</evidence>
<reference evidence="7 8" key="1">
    <citation type="submission" date="2019-09" db="EMBL/GenBank/DDBJ databases">
        <title>Draft genome of the ectomycorrhizal ascomycete Sphaerosporella brunnea.</title>
        <authorList>
            <consortium name="DOE Joint Genome Institute"/>
            <person name="Benucci G.M."/>
            <person name="Marozzi G."/>
            <person name="Antonielli L."/>
            <person name="Sanchez S."/>
            <person name="Marco P."/>
            <person name="Wang X."/>
            <person name="Falini L.B."/>
            <person name="Barry K."/>
            <person name="Haridas S."/>
            <person name="Lipzen A."/>
            <person name="Labutti K."/>
            <person name="Grigoriev I.V."/>
            <person name="Murat C."/>
            <person name="Martin F."/>
            <person name="Albertini E."/>
            <person name="Donnini D."/>
            <person name="Bonito G."/>
        </authorList>
    </citation>
    <scope>NUCLEOTIDE SEQUENCE [LARGE SCALE GENOMIC DNA]</scope>
    <source>
        <strain evidence="7 8">Sb_GMNB300</strain>
    </source>
</reference>
<evidence type="ECO:0000259" key="6">
    <source>
        <dbReference type="PROSITE" id="PS50135"/>
    </source>
</evidence>
<dbReference type="InterPro" id="IPR032350">
    <property type="entry name" value="Nbr1_FW"/>
</dbReference>
<protein>
    <recommendedName>
        <fullName evidence="6">ZZ-type domain-containing protein</fullName>
    </recommendedName>
</protein>
<keyword evidence="2 4" id="KW-0863">Zinc-finger</keyword>
<evidence type="ECO:0000256" key="1">
    <source>
        <dbReference type="ARBA" id="ARBA00022723"/>
    </source>
</evidence>
<evidence type="ECO:0000256" key="5">
    <source>
        <dbReference type="SAM" id="MobiDB-lite"/>
    </source>
</evidence>
<proteinExistence type="predicted"/>
<dbReference type="InParanoid" id="A0A5J5EX48"/>
<dbReference type="PANTHER" id="PTHR20930">
    <property type="entry name" value="OVARIAN CARCINOMA ANTIGEN CA125-RELATED"/>
    <property type="match status" value="1"/>
</dbReference>
<comment type="caution">
    <text evidence="7">The sequence shown here is derived from an EMBL/GenBank/DDBJ whole genome shotgun (WGS) entry which is preliminary data.</text>
</comment>
<evidence type="ECO:0000313" key="8">
    <source>
        <dbReference type="Proteomes" id="UP000326924"/>
    </source>
</evidence>
<dbReference type="SMART" id="SM00291">
    <property type="entry name" value="ZnF_ZZ"/>
    <property type="match status" value="4"/>
</dbReference>
<gene>
    <name evidence="7" type="ORF">FN846DRAFT_949516</name>
</gene>
<dbReference type="GO" id="GO:0008270">
    <property type="term" value="F:zinc ion binding"/>
    <property type="evidence" value="ECO:0007669"/>
    <property type="project" value="UniProtKB-KW"/>
</dbReference>
<accession>A0A5J5EX48</accession>
<keyword evidence="1" id="KW-0479">Metal-binding</keyword>
<feature type="region of interest" description="Disordered" evidence="5">
    <location>
        <begin position="691"/>
        <end position="712"/>
    </location>
</feature>
<evidence type="ECO:0000256" key="4">
    <source>
        <dbReference type="PROSITE-ProRule" id="PRU00228"/>
    </source>
</evidence>
<evidence type="ECO:0000256" key="3">
    <source>
        <dbReference type="ARBA" id="ARBA00022833"/>
    </source>
</evidence>
<dbReference type="Pfam" id="PF16158">
    <property type="entry name" value="N_BRCA1_IG"/>
    <property type="match status" value="1"/>
</dbReference>
<dbReference type="InterPro" id="IPR013783">
    <property type="entry name" value="Ig-like_fold"/>
</dbReference>
<feature type="compositionally biased region" description="Low complexity" evidence="5">
    <location>
        <begin position="773"/>
        <end position="787"/>
    </location>
</feature>
<feature type="domain" description="ZZ-type" evidence="6">
    <location>
        <begin position="434"/>
        <end position="488"/>
    </location>
</feature>
<evidence type="ECO:0000256" key="2">
    <source>
        <dbReference type="ARBA" id="ARBA00022771"/>
    </source>
</evidence>
<keyword evidence="8" id="KW-1185">Reference proteome</keyword>
<dbReference type="CDD" id="cd02340">
    <property type="entry name" value="ZZ_NBR1_like"/>
    <property type="match status" value="2"/>
</dbReference>
<organism evidence="7 8">
    <name type="scientific">Sphaerosporella brunnea</name>
    <dbReference type="NCBI Taxonomy" id="1250544"/>
    <lineage>
        <taxon>Eukaryota</taxon>
        <taxon>Fungi</taxon>
        <taxon>Dikarya</taxon>
        <taxon>Ascomycota</taxon>
        <taxon>Pezizomycotina</taxon>
        <taxon>Pezizomycetes</taxon>
        <taxon>Pezizales</taxon>
        <taxon>Pyronemataceae</taxon>
        <taxon>Sphaerosporella</taxon>
    </lineage>
</organism>
<name>A0A5J5EX48_9PEZI</name>
<dbReference type="InterPro" id="IPR043145">
    <property type="entry name" value="Znf_ZZ_sf"/>
</dbReference>
<keyword evidence="3" id="KW-0862">Zinc</keyword>
<dbReference type="AlphaFoldDB" id="A0A5J5EX48"/>
<dbReference type="EMBL" id="VXIS01000093">
    <property type="protein sequence ID" value="KAA8905993.1"/>
    <property type="molecule type" value="Genomic_DNA"/>
</dbReference>
<dbReference type="PROSITE" id="PS50135">
    <property type="entry name" value="ZF_ZZ_2"/>
    <property type="match status" value="1"/>
</dbReference>
<dbReference type="Gene3D" id="3.30.60.90">
    <property type="match status" value="3"/>
</dbReference>
<dbReference type="PANTHER" id="PTHR20930:SF0">
    <property type="entry name" value="PROTEIN ILRUN"/>
    <property type="match status" value="1"/>
</dbReference>
<dbReference type="InterPro" id="IPR000433">
    <property type="entry name" value="Znf_ZZ"/>
</dbReference>
<dbReference type="SUPFAM" id="SSF57850">
    <property type="entry name" value="RING/U-box"/>
    <property type="match status" value="4"/>
</dbReference>
<dbReference type="OrthoDB" id="661148at2759"/>
<dbReference type="Gene3D" id="2.60.40.10">
    <property type="entry name" value="Immunoglobulins"/>
    <property type="match status" value="1"/>
</dbReference>
<dbReference type="Proteomes" id="UP000326924">
    <property type="component" value="Unassembled WGS sequence"/>
</dbReference>
<sequence length="832" mass="91147">MSASTSISPETPITVKATFDGNTRRFKVALKEVGPSVFQGKLRELLAIPQTQDVKFERYSDSAACYVTLDPQNTAVYKQLFRAAKAKLKLRIKITTVTNDAPPAPVAPVTQGDASFNSSVLPPSYSTPYVNVIPNNASSASVSAVVDPAQIDDAVAKAVSSYCSSTEFTAQLRDTVREEVSKEVEKKQPDQNDLINLSKSTESSPLETKLAVDELMTSLANACAYAVYCNSCSDTIRGMHYHCEECDLGDFDLCEGCIAQGLHCYDRAHWLTKRNISNGQPVVQEVHFKAANNSRYCNACVGRFSDEQCVVCQDCKDFDLCIACLRAGEHGHDPRHNFARAHKSIILTKDEEALLARGRNVRHAALCDSCDNSIYGIRHKCIDCPDWDYCNDCIDSAHELHPGHRFVPILDNTIAPFNKSVPLSSVIHSGVYCDGPVCEQYGRGNAIRGPRFKCAICPDTDFCATCEASPLNRHNSSHPLIKFKTPIRNVHVTTTDNTNTVMGDLLVPEAQSEKKKTELVVTATDTATQVQTIADVKPTEEFAAAPEPEVIDEKVEEPAPAKGIAPVLSATFVHDTIPDDSVIPVGEEFTKSWYMKNTGTTAWPAGVTVKFVGGDYMFVKTAEAELEATVTETEVQPGETAIFSVNLSATWPAHVSYVSYWKLTTLDGTRFGDSMWCSIFACARAAPSVAEGQEDQEEDRHSEAYSSESVVDVNSVKAESVKDEKEDFENAAENMVRSQASSEMVFPKLEVESPVHSLEQLPSPSRSVKAEETPSSTISESSHKTFSLSEVGDVEEEIDISSIEGSEGFMTDEEYDVLCASDEEFVECERDL</sequence>